<dbReference type="GO" id="GO:0005199">
    <property type="term" value="F:structural constituent of cell wall"/>
    <property type="evidence" value="ECO:0007669"/>
    <property type="project" value="TreeGrafter"/>
</dbReference>
<evidence type="ECO:0000313" key="2">
    <source>
        <dbReference type="EMBL" id="CCD26872.1"/>
    </source>
</evidence>
<proteinExistence type="predicted"/>
<dbReference type="AlphaFoldDB" id="G0WGG1"/>
<dbReference type="InterPro" id="IPR000992">
    <property type="entry name" value="SRP1_TIP1"/>
</dbReference>
<organism evidence="2 3">
    <name type="scientific">Naumovozyma dairenensis (strain ATCC 10597 / BCRC 20456 / CBS 421 / NBRC 0211 / NRRL Y-12639)</name>
    <name type="common">Saccharomyces dairenensis</name>
    <dbReference type="NCBI Taxonomy" id="1071378"/>
    <lineage>
        <taxon>Eukaryota</taxon>
        <taxon>Fungi</taxon>
        <taxon>Dikarya</taxon>
        <taxon>Ascomycota</taxon>
        <taxon>Saccharomycotina</taxon>
        <taxon>Saccharomycetes</taxon>
        <taxon>Saccharomycetales</taxon>
        <taxon>Saccharomycetaceae</taxon>
        <taxon>Naumovozyma</taxon>
    </lineage>
</organism>
<dbReference type="KEGG" id="ndi:NDAI_0I03040"/>
<protein>
    <recommendedName>
        <fullName evidence="4">Temperature shock-inducible protein 1</fullName>
    </recommendedName>
</protein>
<dbReference type="HOGENOM" id="CLU_2038669_0_0_1"/>
<evidence type="ECO:0000256" key="1">
    <source>
        <dbReference type="SAM" id="SignalP"/>
    </source>
</evidence>
<keyword evidence="1" id="KW-0732">Signal</keyword>
<dbReference type="OMA" id="PWYSTRI"/>
<evidence type="ECO:0008006" key="4">
    <source>
        <dbReference type="Google" id="ProtNLM"/>
    </source>
</evidence>
<keyword evidence="3" id="KW-1185">Reference proteome</keyword>
<feature type="signal peptide" evidence="1">
    <location>
        <begin position="1"/>
        <end position="21"/>
    </location>
</feature>
<dbReference type="GO" id="GO:0009277">
    <property type="term" value="C:fungal-type cell wall"/>
    <property type="evidence" value="ECO:0007669"/>
    <property type="project" value="TreeGrafter"/>
</dbReference>
<accession>G0WGG1</accession>
<feature type="chain" id="PRO_5003411147" description="Temperature shock-inducible protein 1" evidence="1">
    <location>
        <begin position="22"/>
        <end position="121"/>
    </location>
</feature>
<dbReference type="Proteomes" id="UP000000689">
    <property type="component" value="Chromosome 9"/>
</dbReference>
<sequence length="121" mass="12845">MNAKIVTLLAATLASASAVSAEESPSTSDLMELNILLNDVSSNLKDYLTLAITPGSVFSKDNMPAGLIDLGVALANATDDSYTSLYKNVDFKAVDTLVTKLPWYSSRIEPTLSSILSLLES</sequence>
<name>G0WGG1_NAUDC</name>
<dbReference type="InterPro" id="IPR050788">
    <property type="entry name" value="Yeast_SRP1/TIP1_CWP"/>
</dbReference>
<dbReference type="GO" id="GO:0000324">
    <property type="term" value="C:fungal-type vacuole"/>
    <property type="evidence" value="ECO:0007669"/>
    <property type="project" value="TreeGrafter"/>
</dbReference>
<dbReference type="OrthoDB" id="4069694at2759"/>
<dbReference type="RefSeq" id="XP_003672115.1">
    <property type="nucleotide sequence ID" value="XM_003672067.1"/>
</dbReference>
<dbReference type="EMBL" id="HE580275">
    <property type="protein sequence ID" value="CCD26872.1"/>
    <property type="molecule type" value="Genomic_DNA"/>
</dbReference>
<dbReference type="PANTHER" id="PTHR31002">
    <property type="entry name" value="SERIPAUPERIN"/>
    <property type="match status" value="1"/>
</dbReference>
<dbReference type="GeneID" id="11493962"/>
<dbReference type="PANTHER" id="PTHR31002:SF34">
    <property type="entry name" value="CELL WALL PROTEIN CWP1-RELATED"/>
    <property type="match status" value="1"/>
</dbReference>
<dbReference type="Pfam" id="PF00660">
    <property type="entry name" value="SRP1_TIP1"/>
    <property type="match status" value="1"/>
</dbReference>
<reference evidence="2 3" key="1">
    <citation type="journal article" date="2011" name="Proc. Natl. Acad. Sci. U.S.A.">
        <title>Evolutionary erosion of yeast sex chromosomes by mating-type switching accidents.</title>
        <authorList>
            <person name="Gordon J.L."/>
            <person name="Armisen D."/>
            <person name="Proux-Wera E."/>
            <person name="Oheigeartaigh S.S."/>
            <person name="Byrne K.P."/>
            <person name="Wolfe K.H."/>
        </authorList>
    </citation>
    <scope>NUCLEOTIDE SEQUENCE [LARGE SCALE GENOMIC DNA]</scope>
    <source>
        <strain evidence="3">ATCC 10597 / BCRC 20456 / CBS 421 / NBRC 0211 / NRRL Y-12639</strain>
    </source>
</reference>
<gene>
    <name evidence="2" type="primary">NDAI0I03040</name>
    <name evidence="2" type="ordered locus">NDAI_0I03040</name>
</gene>
<dbReference type="GO" id="GO:0031505">
    <property type="term" value="P:fungal-type cell wall organization"/>
    <property type="evidence" value="ECO:0007669"/>
    <property type="project" value="TreeGrafter"/>
</dbReference>
<dbReference type="STRING" id="1071378.G0WGG1"/>
<evidence type="ECO:0000313" key="3">
    <source>
        <dbReference type="Proteomes" id="UP000000689"/>
    </source>
</evidence>